<dbReference type="RefSeq" id="WP_282885496.1">
    <property type="nucleotide sequence ID" value="NZ_CP133479.1"/>
</dbReference>
<reference evidence="3 4" key="1">
    <citation type="journal article" date="2023" name="Access Microbiol">
        <title>The genome of a steinernematid-associated Pseudomonas piscis bacterium encodes the biosynthesis of insect toxins.</title>
        <authorList>
            <person name="Awori R.M."/>
            <person name="Hendre P."/>
            <person name="Amugune N.O."/>
        </authorList>
    </citation>
    <scope>NUCLEOTIDE SEQUENCE [LARGE SCALE GENOMIC DNA]</scope>
    <source>
        <strain evidence="3 4">97</strain>
    </source>
</reference>
<dbReference type="PANTHER" id="PTHR36251">
    <property type="entry name" value="FELS-1 PROPHAGE HOST SPECIFICITY PROTEIN-RELATED"/>
    <property type="match status" value="1"/>
</dbReference>
<dbReference type="InterPro" id="IPR003961">
    <property type="entry name" value="FN3_dom"/>
</dbReference>
<evidence type="ECO:0000313" key="3">
    <source>
        <dbReference type="EMBL" id="WNH03237.1"/>
    </source>
</evidence>
<accession>A0ABY9XKT9</accession>
<gene>
    <name evidence="3" type="ORF">QL112_005920</name>
</gene>
<dbReference type="InterPro" id="IPR032876">
    <property type="entry name" value="J_dom"/>
</dbReference>
<dbReference type="InterPro" id="IPR036116">
    <property type="entry name" value="FN3_sf"/>
</dbReference>
<evidence type="ECO:0000259" key="2">
    <source>
        <dbReference type="PROSITE" id="PS50853"/>
    </source>
</evidence>
<dbReference type="Pfam" id="PF09327">
    <property type="entry name" value="Phage_Tail_Tip"/>
    <property type="match status" value="1"/>
</dbReference>
<name>A0ABY9XKT9_9GAMM</name>
<dbReference type="EMBL" id="CP133647">
    <property type="protein sequence ID" value="WNH03237.1"/>
    <property type="molecule type" value="Genomic_DNA"/>
</dbReference>
<proteinExistence type="predicted"/>
<dbReference type="Proteomes" id="UP001300348">
    <property type="component" value="Chromosome"/>
</dbReference>
<dbReference type="InterPro" id="IPR053171">
    <property type="entry name" value="Viral_Tip_Attach_Protein"/>
</dbReference>
<feature type="domain" description="Fibronectin type-III" evidence="2">
    <location>
        <begin position="717"/>
        <end position="812"/>
    </location>
</feature>
<dbReference type="Pfam" id="PF24801">
    <property type="entry name" value="FNIII-A_GpJ"/>
    <property type="match status" value="1"/>
</dbReference>
<sequence length="1096" mass="122159">MGNHLIQGSKGGGGSPRTPVESPDSLQSTSYAKILLALGEGEFAGGLDGTNIFLDNTPIIGPDGQANFEGVKWEFRPGTPHQDYIPGMPAVENELTVGTELVESWVRSVTNTQLSAVRIRLSWPQLQTQKEDGDTVGYRIDYTIEVATDGGSYQELPTLAVDGKTTTKYERSHRIDLPKAHSGWQVRVRRLTPKQNSNRIADAMVVEAITEVIDAKLSYPETALLFVQFDAKQFRNIPQISCEPKMRVIRVPDNYDPESRTYSGVWQGTFKWAWTDNPAWILYDLMINDRFSIGTRVKTENLSLAKWDLYRVAQYCDQLVPDGKGGQEPRHTCNVYIQSQEDAWTVLRDIASIFRGMTFWANNNMNVLADMPRDVDYLYTRANVRDGKFVYASSSEKTHYSTAMVSWSDPQNGYQDAVEPVFDNRLIRRYNVKQADVTAIGCTRQSEAIRRGKWILLTNEYDRMVTFTVGLDGKIPLPGYIIGVADEMFSGRVLGGRVSAVNGRNITLDRISSAKVGERLILNLPSGKAEGRTIQAVNGPIVTVTTAYSETPVAECIWAIDATDLAIQQFRVTGIKEGEDGVSFEITAVEHNTDKYARIDTGARIEERPISVIPPGVQSPPKNVSINSYSVVNQGIAVTTLRVTWDAVENAIAYEAEWRRDNGNWISAPRTSTQGFEVPNIYAGRYQARVRAINAAEISSIWANAPETHLKGKEGNPPTPLGFRTTPIIFGIQLDWGFAAQTDDTLKTEIQYSRTNDGEGLMLLADIPYPQRTHTMQGLAAGVAFWFRARLVDKSGNQSPWTEFVRGESSDDASWIIDAAGDQFFSAQAGKRLQSDMNWSNETALILADAQQQLSRELMVRDGENKAKISELWQVRVTDNEAWAQKLTELRTNIGNTDDSVNRIAADIIDNKQAISNTQKAVAESTQQFQVQFKNQQAIINSKMQAEFNQSGNGYAIHSVNITIKHNGRNYNAAGMVISGEVKNGNLESYIGFSANNFAFYNPVNGRMEPFMVVKNGQLFVREAFIDMANIRQLLVGLDIKSTNYIPNQRGFRIDAKTGYIEINGSGNGYRVQIKDSGWYMFDNNGRAIIELGEFL</sequence>
<evidence type="ECO:0000313" key="4">
    <source>
        <dbReference type="Proteomes" id="UP001300348"/>
    </source>
</evidence>
<dbReference type="PROSITE" id="PS50853">
    <property type="entry name" value="FN3"/>
    <property type="match status" value="1"/>
</dbReference>
<dbReference type="Gene3D" id="2.60.40.10">
    <property type="entry name" value="Immunoglobulins"/>
    <property type="match status" value="1"/>
</dbReference>
<dbReference type="PANTHER" id="PTHR36251:SF2">
    <property type="entry name" value="GIFSY-2 PROPHAGE HOST SPECIFICITY PROTEIN J, PHAGE LAMBDA"/>
    <property type="match status" value="1"/>
</dbReference>
<keyword evidence="4" id="KW-1185">Reference proteome</keyword>
<dbReference type="Pfam" id="PF13550">
    <property type="entry name" value="Phage-tail_3"/>
    <property type="match status" value="1"/>
</dbReference>
<evidence type="ECO:0000256" key="1">
    <source>
        <dbReference type="SAM" id="MobiDB-lite"/>
    </source>
</evidence>
<organism evidence="3 4">
    <name type="scientific">Xenorhabdus griffiniae</name>
    <dbReference type="NCBI Taxonomy" id="351672"/>
    <lineage>
        <taxon>Bacteria</taxon>
        <taxon>Pseudomonadati</taxon>
        <taxon>Pseudomonadota</taxon>
        <taxon>Gammaproteobacteria</taxon>
        <taxon>Enterobacterales</taxon>
        <taxon>Morganellaceae</taxon>
        <taxon>Xenorhabdus</taxon>
    </lineage>
</organism>
<dbReference type="SUPFAM" id="SSF49265">
    <property type="entry name" value="Fibronectin type III"/>
    <property type="match status" value="1"/>
</dbReference>
<protein>
    <submittedName>
        <fullName evidence="3">Phage tail protein</fullName>
    </submittedName>
</protein>
<dbReference type="InterPro" id="IPR013783">
    <property type="entry name" value="Ig-like_fold"/>
</dbReference>
<dbReference type="GeneID" id="88855075"/>
<dbReference type="CDD" id="cd00063">
    <property type="entry name" value="FN3"/>
    <property type="match status" value="1"/>
</dbReference>
<dbReference type="InterPro" id="IPR015406">
    <property type="entry name" value="GpJ_CSF"/>
</dbReference>
<feature type="region of interest" description="Disordered" evidence="1">
    <location>
        <begin position="1"/>
        <end position="25"/>
    </location>
</feature>
<dbReference type="InterPro" id="IPR055385">
    <property type="entry name" value="GpJ_HDII-ins2"/>
</dbReference>